<dbReference type="EMBL" id="KZ678131">
    <property type="protein sequence ID" value="PSN70677.1"/>
    <property type="molecule type" value="Genomic_DNA"/>
</dbReference>
<dbReference type="AlphaFoldDB" id="A0A2T2NZ34"/>
<organism evidence="1 2">
    <name type="scientific">Corynespora cassiicola Philippines</name>
    <dbReference type="NCBI Taxonomy" id="1448308"/>
    <lineage>
        <taxon>Eukaryota</taxon>
        <taxon>Fungi</taxon>
        <taxon>Dikarya</taxon>
        <taxon>Ascomycota</taxon>
        <taxon>Pezizomycotina</taxon>
        <taxon>Dothideomycetes</taxon>
        <taxon>Pleosporomycetidae</taxon>
        <taxon>Pleosporales</taxon>
        <taxon>Corynesporascaceae</taxon>
        <taxon>Corynespora</taxon>
    </lineage>
</organism>
<reference evidence="1 2" key="1">
    <citation type="journal article" date="2018" name="Front. Microbiol.">
        <title>Genome-Wide Analysis of Corynespora cassiicola Leaf Fall Disease Putative Effectors.</title>
        <authorList>
            <person name="Lopez D."/>
            <person name="Ribeiro S."/>
            <person name="Label P."/>
            <person name="Fumanal B."/>
            <person name="Venisse J.S."/>
            <person name="Kohler A."/>
            <person name="de Oliveira R.R."/>
            <person name="Labutti K."/>
            <person name="Lipzen A."/>
            <person name="Lail K."/>
            <person name="Bauer D."/>
            <person name="Ohm R.A."/>
            <person name="Barry K.W."/>
            <person name="Spatafora J."/>
            <person name="Grigoriev I.V."/>
            <person name="Martin F.M."/>
            <person name="Pujade-Renaud V."/>
        </authorList>
    </citation>
    <scope>NUCLEOTIDE SEQUENCE [LARGE SCALE GENOMIC DNA]</scope>
    <source>
        <strain evidence="1 2">Philippines</strain>
    </source>
</reference>
<evidence type="ECO:0000313" key="1">
    <source>
        <dbReference type="EMBL" id="PSN70677.1"/>
    </source>
</evidence>
<dbReference type="Proteomes" id="UP000240883">
    <property type="component" value="Unassembled WGS sequence"/>
</dbReference>
<protein>
    <submittedName>
        <fullName evidence="1">Uncharacterized protein</fullName>
    </submittedName>
</protein>
<evidence type="ECO:0000313" key="2">
    <source>
        <dbReference type="Proteomes" id="UP000240883"/>
    </source>
</evidence>
<accession>A0A2T2NZ34</accession>
<proteinExistence type="predicted"/>
<name>A0A2T2NZ34_CORCC</name>
<gene>
    <name evidence="1" type="ORF">BS50DRAFT_570206</name>
</gene>
<keyword evidence="2" id="KW-1185">Reference proteome</keyword>
<sequence length="87" mass="9672">MALSTEAILAIIALFISLPPAVFAFYKVRRLSAPSSRNDYSMLPTILNTPSSDYVLRYTFTERTIEAHLHSISTGGLHAKLFSRELA</sequence>